<keyword evidence="1" id="KW-0813">Transport</keyword>
<dbReference type="SUPFAM" id="SSF52540">
    <property type="entry name" value="P-loop containing nucleoside triphosphate hydrolases"/>
    <property type="match status" value="1"/>
</dbReference>
<accession>A0A078MAN9</accession>
<evidence type="ECO:0000256" key="2">
    <source>
        <dbReference type="ARBA" id="ARBA00022741"/>
    </source>
</evidence>
<evidence type="ECO:0000259" key="5">
    <source>
        <dbReference type="PROSITE" id="PS50893"/>
    </source>
</evidence>
<dbReference type="FunFam" id="3.40.50.300:FF:000134">
    <property type="entry name" value="Iron-enterobactin ABC transporter ATP-binding protein"/>
    <property type="match status" value="1"/>
</dbReference>
<dbReference type="InterPro" id="IPR003593">
    <property type="entry name" value="AAA+_ATPase"/>
</dbReference>
<dbReference type="PATRIC" id="fig|1461583.4.peg.961"/>
<evidence type="ECO:0000256" key="3">
    <source>
        <dbReference type="ARBA" id="ARBA00022840"/>
    </source>
</evidence>
<dbReference type="PANTHER" id="PTHR42794:SF1">
    <property type="entry name" value="HEMIN IMPORT ATP-BINDING PROTEIN HMUV"/>
    <property type="match status" value="1"/>
</dbReference>
<dbReference type="Pfam" id="PF00005">
    <property type="entry name" value="ABC_tran"/>
    <property type="match status" value="1"/>
</dbReference>
<proteinExistence type="predicted"/>
<dbReference type="GO" id="GO:0016887">
    <property type="term" value="F:ATP hydrolysis activity"/>
    <property type="evidence" value="ECO:0007669"/>
    <property type="project" value="InterPro"/>
</dbReference>
<dbReference type="GO" id="GO:0005524">
    <property type="term" value="F:ATP binding"/>
    <property type="evidence" value="ECO:0007669"/>
    <property type="project" value="UniProtKB-KW"/>
</dbReference>
<dbReference type="AlphaFoldDB" id="A0A078MAN9"/>
<evidence type="ECO:0000256" key="1">
    <source>
        <dbReference type="ARBA" id="ARBA00022448"/>
    </source>
</evidence>
<dbReference type="HOGENOM" id="CLU_000604_1_11_9"/>
<sequence>MLRVEQVSGGYDNKLIVDNVSFEVKPNTMLGILGPNGSGKSTLLKMISGILPMTQGHVYIDGVERNTYKSKALARKMAVLPQLNPHAFSHTVQETVALGRYPHQSGILTTWSSDDEEAVQTAMAQTSITHYAKQYLSYLSGGEQQRTFIAQALAQQAPLILLDEPTNHLDLAHQQQVMELLRRQVTQCQQSVVSIFHDINLAALYCDELLLIKDGKVYAHGTPKQVITEQAVQDVYEVDVVSFMHPLRDVPQIALKPIL</sequence>
<reference evidence="6" key="1">
    <citation type="submission" date="2014-07" db="EMBL/GenBank/DDBJ databases">
        <authorList>
            <person name="Urmite Genomes Urmite Genomes"/>
        </authorList>
    </citation>
    <scope>NUCLEOTIDE SEQUENCE</scope>
    <source>
        <strain evidence="6">13S34_air</strain>
    </source>
</reference>
<evidence type="ECO:0000313" key="6">
    <source>
        <dbReference type="EMBL" id="CEA01711.1"/>
    </source>
</evidence>
<protein>
    <submittedName>
        <fullName evidence="6">Iron(3+)-hydroxamate import ATP-binding protein FhuC</fullName>
    </submittedName>
</protein>
<name>A0A078MAN9_9BACL</name>
<dbReference type="InterPro" id="IPR027417">
    <property type="entry name" value="P-loop_NTPase"/>
</dbReference>
<dbReference type="PANTHER" id="PTHR42794">
    <property type="entry name" value="HEMIN IMPORT ATP-BINDING PROTEIN HMUV"/>
    <property type="match status" value="1"/>
</dbReference>
<dbReference type="CDD" id="cd03214">
    <property type="entry name" value="ABC_Iron-Siderophores_B12_Hemin"/>
    <property type="match status" value="1"/>
</dbReference>
<dbReference type="EMBL" id="LN483074">
    <property type="protein sequence ID" value="CEA01711.1"/>
    <property type="molecule type" value="Genomic_DNA"/>
</dbReference>
<evidence type="ECO:0000256" key="4">
    <source>
        <dbReference type="ARBA" id="ARBA00022967"/>
    </source>
</evidence>
<dbReference type="InterPro" id="IPR003439">
    <property type="entry name" value="ABC_transporter-like_ATP-bd"/>
</dbReference>
<dbReference type="SMART" id="SM00382">
    <property type="entry name" value="AAA"/>
    <property type="match status" value="1"/>
</dbReference>
<dbReference type="Gene3D" id="3.40.50.300">
    <property type="entry name" value="P-loop containing nucleotide triphosphate hydrolases"/>
    <property type="match status" value="1"/>
</dbReference>
<gene>
    <name evidence="6" type="primary">fhuC_1</name>
    <name evidence="6" type="ORF">BN1050_01000</name>
</gene>
<dbReference type="PROSITE" id="PS50893">
    <property type="entry name" value="ABC_TRANSPORTER_2"/>
    <property type="match status" value="1"/>
</dbReference>
<feature type="domain" description="ABC transporter" evidence="5">
    <location>
        <begin position="2"/>
        <end position="239"/>
    </location>
</feature>
<organism evidence="6">
    <name type="scientific">Metalysinibacillus saudimassiliensis</name>
    <dbReference type="NCBI Taxonomy" id="1461583"/>
    <lineage>
        <taxon>Bacteria</taxon>
        <taxon>Bacillati</taxon>
        <taxon>Bacillota</taxon>
        <taxon>Bacilli</taxon>
        <taxon>Bacillales</taxon>
        <taxon>Caryophanaceae</taxon>
        <taxon>Metalysinibacillus</taxon>
    </lineage>
</organism>
<keyword evidence="2" id="KW-0547">Nucleotide-binding</keyword>
<keyword evidence="3 6" id="KW-0067">ATP-binding</keyword>
<keyword evidence="4" id="KW-1278">Translocase</keyword>